<dbReference type="RefSeq" id="WP_328218737.1">
    <property type="nucleotide sequence ID" value="NZ_JARTLI010000027.1"/>
</dbReference>
<dbReference type="EMBL" id="JARTLI010000027">
    <property type="protein sequence ID" value="MED5052549.1"/>
    <property type="molecule type" value="Genomic_DNA"/>
</dbReference>
<keyword evidence="1" id="KW-0812">Transmembrane</keyword>
<proteinExistence type="predicted"/>
<comment type="caution">
    <text evidence="2">The sequence shown here is derived from an EMBL/GenBank/DDBJ whole genome shotgun (WGS) entry which is preliminary data.</text>
</comment>
<gene>
    <name evidence="2" type="ORF">P9850_12050</name>
</gene>
<sequence>MSNTISYFLTMIFSLFFVVVILESILFAGEVVKVHTFVQHAAELGAKYGGYKYNYNGQNINILDDLEEEMINQNLGDFQVDYTRDKVNYNEDVFFAVRGQYTFYTFRLIGFDLIKLPIYAKKIQSSQVWFR</sequence>
<feature type="transmembrane region" description="Helical" evidence="1">
    <location>
        <begin position="6"/>
        <end position="28"/>
    </location>
</feature>
<name>A0ABD5IY48_9BACL</name>
<keyword evidence="1" id="KW-1133">Transmembrane helix</keyword>
<dbReference type="Proteomes" id="UP001339962">
    <property type="component" value="Unassembled WGS sequence"/>
</dbReference>
<evidence type="ECO:0000313" key="3">
    <source>
        <dbReference type="Proteomes" id="UP001339962"/>
    </source>
</evidence>
<dbReference type="InterPro" id="IPR025469">
    <property type="entry name" value="DUF4320"/>
</dbReference>
<dbReference type="Pfam" id="PF14208">
    <property type="entry name" value="DUF4320"/>
    <property type="match status" value="1"/>
</dbReference>
<evidence type="ECO:0000256" key="1">
    <source>
        <dbReference type="SAM" id="Phobius"/>
    </source>
</evidence>
<evidence type="ECO:0000313" key="2">
    <source>
        <dbReference type="EMBL" id="MED5052549.1"/>
    </source>
</evidence>
<accession>A0ABD5IY48</accession>
<reference evidence="2 3" key="1">
    <citation type="submission" date="2023-03" db="EMBL/GenBank/DDBJ databases">
        <title>Bacillus Genome Sequencing.</title>
        <authorList>
            <person name="Dunlap C."/>
        </authorList>
    </citation>
    <scope>NUCLEOTIDE SEQUENCE [LARGE SCALE GENOMIC DNA]</scope>
    <source>
        <strain evidence="2 3">NRS-38</strain>
    </source>
</reference>
<protein>
    <submittedName>
        <fullName evidence="2">DUF4320 family protein</fullName>
    </submittedName>
</protein>
<organism evidence="2 3">
    <name type="scientific">Anoxybacteroides rupiense</name>
    <dbReference type="NCBI Taxonomy" id="311460"/>
    <lineage>
        <taxon>Bacteria</taxon>
        <taxon>Bacillati</taxon>
        <taxon>Bacillota</taxon>
        <taxon>Bacilli</taxon>
        <taxon>Bacillales</taxon>
        <taxon>Anoxybacillaceae</taxon>
        <taxon>Anoxybacteroides</taxon>
    </lineage>
</organism>
<dbReference type="AlphaFoldDB" id="A0ABD5IY48"/>
<keyword evidence="1" id="KW-0472">Membrane</keyword>